<evidence type="ECO:0000313" key="2">
    <source>
        <dbReference type="EMBL" id="KAK5600589.1"/>
    </source>
</evidence>
<accession>A0AAV9QVS8</accession>
<feature type="region of interest" description="Disordered" evidence="1">
    <location>
        <begin position="176"/>
        <end position="212"/>
    </location>
</feature>
<reference evidence="2 3" key="1">
    <citation type="submission" date="2021-06" db="EMBL/GenBank/DDBJ databases">
        <authorList>
            <person name="Palmer J.M."/>
        </authorList>
    </citation>
    <scope>NUCLEOTIDE SEQUENCE [LARGE SCALE GENOMIC DNA]</scope>
    <source>
        <strain evidence="2 3">MEX-2019</strain>
        <tissue evidence="2">Muscle</tissue>
    </source>
</reference>
<dbReference type="EMBL" id="JAHHUM010002883">
    <property type="protein sequence ID" value="KAK5600589.1"/>
    <property type="molecule type" value="Genomic_DNA"/>
</dbReference>
<feature type="compositionally biased region" description="Basic and acidic residues" evidence="1">
    <location>
        <begin position="176"/>
        <end position="211"/>
    </location>
</feature>
<organism evidence="2 3">
    <name type="scientific">Crenichthys baileyi</name>
    <name type="common">White River springfish</name>
    <dbReference type="NCBI Taxonomy" id="28760"/>
    <lineage>
        <taxon>Eukaryota</taxon>
        <taxon>Metazoa</taxon>
        <taxon>Chordata</taxon>
        <taxon>Craniata</taxon>
        <taxon>Vertebrata</taxon>
        <taxon>Euteleostomi</taxon>
        <taxon>Actinopterygii</taxon>
        <taxon>Neopterygii</taxon>
        <taxon>Teleostei</taxon>
        <taxon>Neoteleostei</taxon>
        <taxon>Acanthomorphata</taxon>
        <taxon>Ovalentaria</taxon>
        <taxon>Atherinomorphae</taxon>
        <taxon>Cyprinodontiformes</taxon>
        <taxon>Goodeidae</taxon>
        <taxon>Crenichthys</taxon>
    </lineage>
</organism>
<name>A0AAV9QVS8_9TELE</name>
<feature type="compositionally biased region" description="Acidic residues" evidence="1">
    <location>
        <begin position="372"/>
        <end position="385"/>
    </location>
</feature>
<gene>
    <name evidence="2" type="ORF">CRENBAI_010395</name>
</gene>
<proteinExistence type="predicted"/>
<dbReference type="AlphaFoldDB" id="A0AAV9QVS8"/>
<keyword evidence="3" id="KW-1185">Reference proteome</keyword>
<dbReference type="Proteomes" id="UP001311232">
    <property type="component" value="Unassembled WGS sequence"/>
</dbReference>
<evidence type="ECO:0000256" key="1">
    <source>
        <dbReference type="SAM" id="MobiDB-lite"/>
    </source>
</evidence>
<comment type="caution">
    <text evidence="2">The sequence shown here is derived from an EMBL/GenBank/DDBJ whole genome shotgun (WGS) entry which is preliminary data.</text>
</comment>
<evidence type="ECO:0000313" key="3">
    <source>
        <dbReference type="Proteomes" id="UP001311232"/>
    </source>
</evidence>
<feature type="region of interest" description="Disordered" evidence="1">
    <location>
        <begin position="285"/>
        <end position="412"/>
    </location>
</feature>
<feature type="compositionally biased region" description="Basic and acidic residues" evidence="1">
    <location>
        <begin position="331"/>
        <end position="343"/>
    </location>
</feature>
<protein>
    <submittedName>
        <fullName evidence="2">Uncharacterized protein</fullName>
    </submittedName>
</protein>
<sequence length="412" mass="46539">MEEEIEAEGPVPSTEVPTSKQLELHRIPTEVLLGGDGYSTWASSVKKMFLLFNQEQSEETLVSHLTNQLQRDEVYYCSEIKHGYRLVVVPCPKAVQKKEDISQWLRWWTGFLEVWGLGKLVSLYSPSEKYDQIVKKISSEPGLNGYLTKPNARATARLNVYEKETRKMTQFKEKLRAIQDDDKESLPEECSEYGRPEQTKDQRTDSEKGDIPQRIAQTKAEIQETIKKGILLLAALERHTGALKRMTYTPSHTEQDPTQSKGEDLKEYREKMWVALDKGLNAAINHGLRRNETSQASRLEKRPKSAKKNGAAPSTSVQAVECSLANCSLEDLDKTDQAPTKDSKAKKKTKQSPAKEELLSPFKMEPLNQEREDSEVSGSDEEEPSEHETSGADSDDSESLTSTGSQKEWPET</sequence>